<organism evidence="2 3">
    <name type="scientific">Chryseobacterium nematophagum</name>
    <dbReference type="NCBI Taxonomy" id="2305228"/>
    <lineage>
        <taxon>Bacteria</taxon>
        <taxon>Pseudomonadati</taxon>
        <taxon>Bacteroidota</taxon>
        <taxon>Flavobacteriia</taxon>
        <taxon>Flavobacteriales</taxon>
        <taxon>Weeksellaceae</taxon>
        <taxon>Chryseobacterium group</taxon>
        <taxon>Chryseobacterium</taxon>
    </lineage>
</organism>
<proteinExistence type="predicted"/>
<dbReference type="EMBL" id="QWIU01000002">
    <property type="protein sequence ID" value="RNA61475.1"/>
    <property type="molecule type" value="Genomic_DNA"/>
</dbReference>
<dbReference type="InterPro" id="IPR041527">
    <property type="entry name" value="YhcG_N"/>
</dbReference>
<protein>
    <submittedName>
        <fullName evidence="2">DUF1016 family protein</fullName>
    </submittedName>
</protein>
<name>A0A3M7TD96_9FLAO</name>
<dbReference type="Proteomes" id="UP000278775">
    <property type="component" value="Unassembled WGS sequence"/>
</dbReference>
<evidence type="ECO:0000313" key="3">
    <source>
        <dbReference type="Proteomes" id="UP000278775"/>
    </source>
</evidence>
<dbReference type="AlphaFoldDB" id="A0A3M7TD96"/>
<evidence type="ECO:0000313" key="2">
    <source>
        <dbReference type="EMBL" id="RNA61475.1"/>
    </source>
</evidence>
<comment type="caution">
    <text evidence="2">The sequence shown here is derived from an EMBL/GenBank/DDBJ whole genome shotgun (WGS) entry which is preliminary data.</text>
</comment>
<dbReference type="OrthoDB" id="9801263at2"/>
<reference evidence="2 3" key="1">
    <citation type="submission" date="2018-08" db="EMBL/GenBank/DDBJ databases">
        <title>Chryseobacterium nematophagum: a novel matrix digesting pathogen of nematodes.</title>
        <authorList>
            <person name="Page A."/>
            <person name="Roberts M."/>
            <person name="Felix M.-A."/>
            <person name="Weir W."/>
        </authorList>
    </citation>
    <scope>NUCLEOTIDE SEQUENCE [LARGE SCALE GENOMIC DNA]</scope>
    <source>
        <strain evidence="2 3">JUb129</strain>
    </source>
</reference>
<gene>
    <name evidence="2" type="ORF">D1631_05775</name>
</gene>
<evidence type="ECO:0000259" key="1">
    <source>
        <dbReference type="Pfam" id="PF17761"/>
    </source>
</evidence>
<feature type="domain" description="YhcG N-terminal" evidence="1">
    <location>
        <begin position="1"/>
        <end position="67"/>
    </location>
</feature>
<dbReference type="Pfam" id="PF17761">
    <property type="entry name" value="DUF1016_N"/>
    <property type="match status" value="1"/>
</dbReference>
<sequence length="68" mass="7692">MYSEIGQLIIEDEQNGELCAKYGKSILKNVVNNLSLELGKGFNEKNLNNIQAFFIAFPIWNVARTELS</sequence>
<accession>A0A3M7TD96</accession>